<dbReference type="InterPro" id="IPR037138">
    <property type="entry name" value="His_deacetylse_dom_sf"/>
</dbReference>
<dbReference type="Gene3D" id="3.40.800.20">
    <property type="entry name" value="Histone deacetylase domain"/>
    <property type="match status" value="1"/>
</dbReference>
<feature type="domain" description="Histone deacetylase" evidence="1">
    <location>
        <begin position="20"/>
        <end position="319"/>
    </location>
</feature>
<evidence type="ECO:0000313" key="2">
    <source>
        <dbReference type="EMBL" id="KKM25609.1"/>
    </source>
</evidence>
<dbReference type="PANTHER" id="PTHR10625">
    <property type="entry name" value="HISTONE DEACETYLASE HDAC1-RELATED"/>
    <property type="match status" value="1"/>
</dbReference>
<dbReference type="AlphaFoldDB" id="A0A0F9IZQ4"/>
<dbReference type="InterPro" id="IPR023801">
    <property type="entry name" value="His_deacetylse_dom"/>
</dbReference>
<evidence type="ECO:0000259" key="1">
    <source>
        <dbReference type="Pfam" id="PF00850"/>
    </source>
</evidence>
<gene>
    <name evidence="2" type="ORF">LCGC14_1593250</name>
</gene>
<proteinExistence type="predicted"/>
<protein>
    <recommendedName>
        <fullName evidence="1">Histone deacetylase domain-containing protein</fullName>
    </recommendedName>
</protein>
<sequence length="363" mass="40744">MKTAIIYSDELKNYDFGPGHPFRGDRFTSFFQLYEEKLGKNKNFQLTENSEPASDKELKFWHTQEYIQVIKAASSGITIPHLYQFISQDNVNPISGKFPQGIERAARIIVRNSILALDFVQEKRSEKAVNIGGGLHHAKSGYGEGFCFYNDVVIAARYAMEKYNLKRILILDTDAHAGNGTCEAFYSDPNVLFIDLHQAGIYPGTGFIDEIGKGRGEGFTINLPLAAATGNKSYELIFDEIILPLAKEYKPEIVIRYGGSDPHPSDEITQLGLTLEGFKMIGSKVREISRLCENKSVDLICSGYKPDVLSKVWLSLITGLADVEVELEEPLLETKQGQNLAETKELIKRVKQNLKPHWKSMNN</sequence>
<dbReference type="SUPFAM" id="SSF52768">
    <property type="entry name" value="Arginase/deacetylase"/>
    <property type="match status" value="1"/>
</dbReference>
<organism evidence="2">
    <name type="scientific">marine sediment metagenome</name>
    <dbReference type="NCBI Taxonomy" id="412755"/>
    <lineage>
        <taxon>unclassified sequences</taxon>
        <taxon>metagenomes</taxon>
        <taxon>ecological metagenomes</taxon>
    </lineage>
</organism>
<name>A0A0F9IZQ4_9ZZZZ</name>
<dbReference type="PRINTS" id="PR01270">
    <property type="entry name" value="HDASUPER"/>
</dbReference>
<reference evidence="2" key="1">
    <citation type="journal article" date="2015" name="Nature">
        <title>Complex archaea that bridge the gap between prokaryotes and eukaryotes.</title>
        <authorList>
            <person name="Spang A."/>
            <person name="Saw J.H."/>
            <person name="Jorgensen S.L."/>
            <person name="Zaremba-Niedzwiedzka K."/>
            <person name="Martijn J."/>
            <person name="Lind A.E."/>
            <person name="van Eijk R."/>
            <person name="Schleper C."/>
            <person name="Guy L."/>
            <person name="Ettema T.J."/>
        </authorList>
    </citation>
    <scope>NUCLEOTIDE SEQUENCE</scope>
</reference>
<dbReference type="EMBL" id="LAZR01012681">
    <property type="protein sequence ID" value="KKM25609.1"/>
    <property type="molecule type" value="Genomic_DNA"/>
</dbReference>
<dbReference type="InterPro" id="IPR023696">
    <property type="entry name" value="Ureohydrolase_dom_sf"/>
</dbReference>
<dbReference type="GO" id="GO:0040029">
    <property type="term" value="P:epigenetic regulation of gene expression"/>
    <property type="evidence" value="ECO:0007669"/>
    <property type="project" value="TreeGrafter"/>
</dbReference>
<dbReference type="Pfam" id="PF00850">
    <property type="entry name" value="Hist_deacetyl"/>
    <property type="match status" value="1"/>
</dbReference>
<accession>A0A0F9IZQ4</accession>
<comment type="caution">
    <text evidence="2">The sequence shown here is derived from an EMBL/GenBank/DDBJ whole genome shotgun (WGS) entry which is preliminary data.</text>
</comment>
<dbReference type="InterPro" id="IPR000286">
    <property type="entry name" value="HDACs"/>
</dbReference>
<dbReference type="GO" id="GO:0004407">
    <property type="term" value="F:histone deacetylase activity"/>
    <property type="evidence" value="ECO:0007669"/>
    <property type="project" value="TreeGrafter"/>
</dbReference>